<dbReference type="SMART" id="SM00631">
    <property type="entry name" value="Zn_pept"/>
    <property type="match status" value="1"/>
</dbReference>
<proteinExistence type="inferred from homology"/>
<evidence type="ECO:0000256" key="6">
    <source>
        <dbReference type="ARBA" id="ARBA00023049"/>
    </source>
</evidence>
<evidence type="ECO:0000256" key="4">
    <source>
        <dbReference type="ARBA" id="ARBA00022801"/>
    </source>
</evidence>
<keyword evidence="6" id="KW-0482">Metalloprotease</keyword>
<comment type="similarity">
    <text evidence="2">Belongs to the peptidase M14 family.</text>
</comment>
<dbReference type="GO" id="GO:0004181">
    <property type="term" value="F:metallocarboxypeptidase activity"/>
    <property type="evidence" value="ECO:0007669"/>
    <property type="project" value="InterPro"/>
</dbReference>
<sequence>MISFISKIIVLICLLSSIVIGEEKETLVNSQCTRIGNKLGSVSIKDCLNIGLYATDGESVKGAAILIKEYPPLEKKEPLGKVLLVGGIHGDEYSSVSVVFKWLATLNKHHSGLFHWYVIPLLNPDGLLRKESQRINENNVDLNRNFPINDWENTAIKYWIEETGKNPRYYPGAEALSEPESNWLLGHVNVFRPDVIVSVHAPHGIIDHDGPRTAPNKLGALYLNYLGTYPGSLGNYAGVQREIPVITIELPYAGIMPTKDEISSIWRDMVKWLRKNIIEEENSMENAQDAAPS</sequence>
<gene>
    <name evidence="8" type="ORF">METZ01_LOCUS221684</name>
</gene>
<evidence type="ECO:0000259" key="7">
    <source>
        <dbReference type="SMART" id="SM00631"/>
    </source>
</evidence>
<keyword evidence="5" id="KW-0862">Zinc</keyword>
<evidence type="ECO:0000256" key="5">
    <source>
        <dbReference type="ARBA" id="ARBA00022833"/>
    </source>
</evidence>
<dbReference type="AlphaFoldDB" id="A0A382G0R7"/>
<dbReference type="GO" id="GO:0005615">
    <property type="term" value="C:extracellular space"/>
    <property type="evidence" value="ECO:0007669"/>
    <property type="project" value="TreeGrafter"/>
</dbReference>
<comment type="cofactor">
    <cofactor evidence="1">
        <name>Zn(2+)</name>
        <dbReference type="ChEBI" id="CHEBI:29105"/>
    </cofactor>
</comment>
<evidence type="ECO:0000256" key="1">
    <source>
        <dbReference type="ARBA" id="ARBA00001947"/>
    </source>
</evidence>
<dbReference type="PANTHER" id="PTHR11705:SF143">
    <property type="entry name" value="SLL0236 PROTEIN"/>
    <property type="match status" value="1"/>
</dbReference>
<name>A0A382G0R7_9ZZZZ</name>
<organism evidence="8">
    <name type="scientific">marine metagenome</name>
    <dbReference type="NCBI Taxonomy" id="408172"/>
    <lineage>
        <taxon>unclassified sequences</taxon>
        <taxon>metagenomes</taxon>
        <taxon>ecological metagenomes</taxon>
    </lineage>
</organism>
<accession>A0A382G0R7</accession>
<dbReference type="GO" id="GO:0006508">
    <property type="term" value="P:proteolysis"/>
    <property type="evidence" value="ECO:0007669"/>
    <property type="project" value="UniProtKB-KW"/>
</dbReference>
<dbReference type="EMBL" id="UINC01052927">
    <property type="protein sequence ID" value="SVB68830.1"/>
    <property type="molecule type" value="Genomic_DNA"/>
</dbReference>
<protein>
    <recommendedName>
        <fullName evidence="7">Peptidase M14 domain-containing protein</fullName>
    </recommendedName>
</protein>
<keyword evidence="3" id="KW-0645">Protease</keyword>
<reference evidence="8" key="1">
    <citation type="submission" date="2018-05" db="EMBL/GenBank/DDBJ databases">
        <authorList>
            <person name="Lanie J.A."/>
            <person name="Ng W.-L."/>
            <person name="Kazmierczak K.M."/>
            <person name="Andrzejewski T.M."/>
            <person name="Davidsen T.M."/>
            <person name="Wayne K.J."/>
            <person name="Tettelin H."/>
            <person name="Glass J.I."/>
            <person name="Rusch D."/>
            <person name="Podicherti R."/>
            <person name="Tsui H.-C.T."/>
            <person name="Winkler M.E."/>
        </authorList>
    </citation>
    <scope>NUCLEOTIDE SEQUENCE</scope>
</reference>
<evidence type="ECO:0000256" key="2">
    <source>
        <dbReference type="ARBA" id="ARBA00005988"/>
    </source>
</evidence>
<dbReference type="PANTHER" id="PTHR11705">
    <property type="entry name" value="PROTEASE FAMILY M14 CARBOXYPEPTIDASE A,B"/>
    <property type="match status" value="1"/>
</dbReference>
<keyword evidence="4" id="KW-0378">Hydrolase</keyword>
<dbReference type="SUPFAM" id="SSF53187">
    <property type="entry name" value="Zn-dependent exopeptidases"/>
    <property type="match status" value="1"/>
</dbReference>
<dbReference type="GO" id="GO:0008270">
    <property type="term" value="F:zinc ion binding"/>
    <property type="evidence" value="ECO:0007669"/>
    <property type="project" value="InterPro"/>
</dbReference>
<dbReference type="InterPro" id="IPR000834">
    <property type="entry name" value="Peptidase_M14"/>
</dbReference>
<evidence type="ECO:0000313" key="8">
    <source>
        <dbReference type="EMBL" id="SVB68830.1"/>
    </source>
</evidence>
<evidence type="ECO:0000256" key="3">
    <source>
        <dbReference type="ARBA" id="ARBA00022670"/>
    </source>
</evidence>
<feature type="domain" description="Peptidase M14" evidence="7">
    <location>
        <begin position="53"/>
        <end position="267"/>
    </location>
</feature>
<dbReference type="Pfam" id="PF00246">
    <property type="entry name" value="Peptidase_M14"/>
    <property type="match status" value="1"/>
</dbReference>
<dbReference type="Gene3D" id="3.40.630.10">
    <property type="entry name" value="Zn peptidases"/>
    <property type="match status" value="1"/>
</dbReference>